<feature type="signal peptide" evidence="1">
    <location>
        <begin position="1"/>
        <end position="31"/>
    </location>
</feature>
<dbReference type="GO" id="GO:0051213">
    <property type="term" value="F:dioxygenase activity"/>
    <property type="evidence" value="ECO:0007669"/>
    <property type="project" value="UniProtKB-KW"/>
</dbReference>
<keyword evidence="1" id="KW-0732">Signal</keyword>
<gene>
    <name evidence="2" type="ORF">IV203_012355</name>
</gene>
<evidence type="ECO:0000313" key="2">
    <source>
        <dbReference type="EMBL" id="KAG7349758.1"/>
    </source>
</evidence>
<organism evidence="2 3">
    <name type="scientific">Nitzschia inconspicua</name>
    <dbReference type="NCBI Taxonomy" id="303405"/>
    <lineage>
        <taxon>Eukaryota</taxon>
        <taxon>Sar</taxon>
        <taxon>Stramenopiles</taxon>
        <taxon>Ochrophyta</taxon>
        <taxon>Bacillariophyta</taxon>
        <taxon>Bacillariophyceae</taxon>
        <taxon>Bacillariophycidae</taxon>
        <taxon>Bacillariales</taxon>
        <taxon>Bacillariaceae</taxon>
        <taxon>Nitzschia</taxon>
    </lineage>
</organism>
<protein>
    <submittedName>
        <fullName evidence="2">Phytanoyl-CoA dioxygenase family protein</fullName>
    </submittedName>
</protein>
<name>A0A9K3KVC1_9STRA</name>
<dbReference type="AlphaFoldDB" id="A0A9K3KVC1"/>
<dbReference type="Proteomes" id="UP000693970">
    <property type="component" value="Unassembled WGS sequence"/>
</dbReference>
<dbReference type="PANTHER" id="PTHR37563">
    <property type="entry name" value="PHYTANOYL-COA DIOXYGENASE FAMILY PROTEIN (AFU_ORTHOLOGUE AFUA_2G03330)"/>
    <property type="match status" value="1"/>
</dbReference>
<sequence length="312" mass="35450">MNRRFSFLPFEYAAIALLSCQLVLFDHFSAATPPNNSVDVDEMKNVFEKDGYLLLRKIFDKQELSKWESFASQQFDSLFQRLYENGVTKFPEHARVSSSTGKILYAMEEGTNNGYSEIVMRSPGRYELSLRNTTSGDTPMALFDTFVEQLSPFLPKFLHRNDMSDINMSYSLIVSTPGASHQSWHTDSEHLSMEEHLPCHCLTVFIPLVNVSPRLGPTEIIPRSHFMTRQPTPYQIPIDPANPARAPTLKLGDAIVFDCRLMHHDKSNVSDQNRPVLALTFSQPTYNDTKSWPERSIFPSCDETEPTCAAVL</sequence>
<evidence type="ECO:0000313" key="3">
    <source>
        <dbReference type="Proteomes" id="UP000693970"/>
    </source>
</evidence>
<dbReference type="InterPro" id="IPR008775">
    <property type="entry name" value="Phytyl_CoA_dOase-like"/>
</dbReference>
<reference evidence="2" key="1">
    <citation type="journal article" date="2021" name="Sci. Rep.">
        <title>Diploid genomic architecture of Nitzschia inconspicua, an elite biomass production diatom.</title>
        <authorList>
            <person name="Oliver A."/>
            <person name="Podell S."/>
            <person name="Pinowska A."/>
            <person name="Traller J.C."/>
            <person name="Smith S.R."/>
            <person name="McClure R."/>
            <person name="Beliaev A."/>
            <person name="Bohutskyi P."/>
            <person name="Hill E.A."/>
            <person name="Rabines A."/>
            <person name="Zheng H."/>
            <person name="Allen L.Z."/>
            <person name="Kuo A."/>
            <person name="Grigoriev I.V."/>
            <person name="Allen A.E."/>
            <person name="Hazlebeck D."/>
            <person name="Allen E.E."/>
        </authorList>
    </citation>
    <scope>NUCLEOTIDE SEQUENCE</scope>
    <source>
        <strain evidence="2">Hildebrandi</strain>
    </source>
</reference>
<accession>A0A9K3KVC1</accession>
<reference evidence="2" key="2">
    <citation type="submission" date="2021-04" db="EMBL/GenBank/DDBJ databases">
        <authorList>
            <person name="Podell S."/>
        </authorList>
    </citation>
    <scope>NUCLEOTIDE SEQUENCE</scope>
    <source>
        <strain evidence="2">Hildebrandi</strain>
    </source>
</reference>
<dbReference type="OrthoDB" id="420046at2759"/>
<dbReference type="EMBL" id="JAGRRH010000019">
    <property type="protein sequence ID" value="KAG7349758.1"/>
    <property type="molecule type" value="Genomic_DNA"/>
</dbReference>
<keyword evidence="2" id="KW-0560">Oxidoreductase</keyword>
<dbReference type="InterPro" id="IPR051961">
    <property type="entry name" value="Fungal_Metabolite_Diox"/>
</dbReference>
<keyword evidence="3" id="KW-1185">Reference proteome</keyword>
<keyword evidence="2" id="KW-0223">Dioxygenase</keyword>
<dbReference type="PANTHER" id="PTHR37563:SF2">
    <property type="entry name" value="PHYTANOYL-COA DIOXYGENASE FAMILY PROTEIN (AFU_ORTHOLOGUE AFUA_2G03330)"/>
    <property type="match status" value="1"/>
</dbReference>
<comment type="caution">
    <text evidence="2">The sequence shown here is derived from an EMBL/GenBank/DDBJ whole genome shotgun (WGS) entry which is preliminary data.</text>
</comment>
<feature type="chain" id="PRO_5039933675" evidence="1">
    <location>
        <begin position="32"/>
        <end position="312"/>
    </location>
</feature>
<proteinExistence type="predicted"/>
<dbReference type="Pfam" id="PF05721">
    <property type="entry name" value="PhyH"/>
    <property type="match status" value="1"/>
</dbReference>
<evidence type="ECO:0000256" key="1">
    <source>
        <dbReference type="SAM" id="SignalP"/>
    </source>
</evidence>